<comment type="catalytic activity">
    <reaction evidence="6 7">
        <text>Release of N-terminal amino acids, preferentially methionine, from peptides and arylamides.</text>
        <dbReference type="EC" id="3.4.11.18"/>
    </reaction>
</comment>
<evidence type="ECO:0000256" key="1">
    <source>
        <dbReference type="ARBA" id="ARBA00002521"/>
    </source>
</evidence>
<feature type="binding site" evidence="6">
    <location>
        <position position="233"/>
    </location>
    <ligand>
        <name>a divalent metal cation</name>
        <dbReference type="ChEBI" id="CHEBI:60240"/>
        <label>2</label>
        <note>catalytic</note>
    </ligand>
</feature>
<feature type="binding site" evidence="6">
    <location>
        <position position="233"/>
    </location>
    <ligand>
        <name>a divalent metal cation</name>
        <dbReference type="ChEBI" id="CHEBI:60240"/>
        <label>1</label>
    </ligand>
</feature>
<dbReference type="CDD" id="cd01086">
    <property type="entry name" value="MetAP1"/>
    <property type="match status" value="1"/>
</dbReference>
<feature type="domain" description="Peptidase M24" evidence="8">
    <location>
        <begin position="11"/>
        <end position="240"/>
    </location>
</feature>
<evidence type="ECO:0000256" key="5">
    <source>
        <dbReference type="ARBA" id="ARBA00022801"/>
    </source>
</evidence>
<keyword evidence="2 6" id="KW-0031">Aminopeptidase</keyword>
<dbReference type="GO" id="GO:0004239">
    <property type="term" value="F:initiator methionyl aminopeptidase activity"/>
    <property type="evidence" value="ECO:0007669"/>
    <property type="project" value="UniProtKB-UniRule"/>
</dbReference>
<dbReference type="Gene3D" id="3.90.230.10">
    <property type="entry name" value="Creatinase/methionine aminopeptidase superfamily"/>
    <property type="match status" value="1"/>
</dbReference>
<accession>A0A839GED9</accession>
<evidence type="ECO:0000313" key="9">
    <source>
        <dbReference type="EMBL" id="MBA9077974.1"/>
    </source>
</evidence>
<dbReference type="NCBIfam" id="TIGR00500">
    <property type="entry name" value="met_pdase_I"/>
    <property type="match status" value="1"/>
</dbReference>
<dbReference type="GO" id="GO:0046872">
    <property type="term" value="F:metal ion binding"/>
    <property type="evidence" value="ECO:0007669"/>
    <property type="project" value="UniProtKB-UniRule"/>
</dbReference>
<dbReference type="InterPro" id="IPR036005">
    <property type="entry name" value="Creatinase/aminopeptidase-like"/>
</dbReference>
<dbReference type="HAMAP" id="MF_01974">
    <property type="entry name" value="MetAP_1"/>
    <property type="match status" value="1"/>
</dbReference>
<name>A0A839GED9_9BACT</name>
<dbReference type="InterPro" id="IPR001714">
    <property type="entry name" value="Pept_M24_MAP"/>
</dbReference>
<dbReference type="GO" id="GO:0006508">
    <property type="term" value="P:proteolysis"/>
    <property type="evidence" value="ECO:0007669"/>
    <property type="project" value="UniProtKB-KW"/>
</dbReference>
<feature type="binding site" evidence="6">
    <location>
        <position position="76"/>
    </location>
    <ligand>
        <name>substrate</name>
    </ligand>
</feature>
<comment type="caution">
    <text evidence="9">The sequence shown here is derived from an EMBL/GenBank/DDBJ whole genome shotgun (WGS) entry which is preliminary data.</text>
</comment>
<keyword evidence="10" id="KW-1185">Reference proteome</keyword>
<dbReference type="AlphaFoldDB" id="A0A839GED9"/>
<dbReference type="InterPro" id="IPR002467">
    <property type="entry name" value="Pept_M24A_MAP1"/>
</dbReference>
<dbReference type="PANTHER" id="PTHR43330:SF13">
    <property type="entry name" value="METHIONINE AMINOPEPTIDASE 2"/>
    <property type="match status" value="1"/>
</dbReference>
<evidence type="ECO:0000256" key="4">
    <source>
        <dbReference type="ARBA" id="ARBA00022723"/>
    </source>
</evidence>
<protein>
    <recommendedName>
        <fullName evidence="6 7">Methionine aminopeptidase</fullName>
        <shortName evidence="6">MAP</shortName>
        <shortName evidence="6">MetAP</shortName>
        <ecNumber evidence="6 7">3.4.11.18</ecNumber>
    </recommendedName>
    <alternativeName>
        <fullName evidence="6">Peptidase M</fullName>
    </alternativeName>
</protein>
<dbReference type="Pfam" id="PF00557">
    <property type="entry name" value="Peptidase_M24"/>
    <property type="match status" value="1"/>
</dbReference>
<dbReference type="InterPro" id="IPR000994">
    <property type="entry name" value="Pept_M24"/>
</dbReference>
<comment type="subunit">
    <text evidence="6">Monomer.</text>
</comment>
<feature type="binding site" evidence="6">
    <location>
        <position position="105"/>
    </location>
    <ligand>
        <name>a divalent metal cation</name>
        <dbReference type="ChEBI" id="CHEBI:60240"/>
        <label>2</label>
        <note>catalytic</note>
    </ligand>
</feature>
<dbReference type="EC" id="3.4.11.18" evidence="6 7"/>
<dbReference type="SUPFAM" id="SSF55920">
    <property type="entry name" value="Creatinase/aminopeptidase"/>
    <property type="match status" value="1"/>
</dbReference>
<comment type="cofactor">
    <cofactor evidence="6">
        <name>Co(2+)</name>
        <dbReference type="ChEBI" id="CHEBI:48828"/>
    </cofactor>
    <cofactor evidence="6">
        <name>Zn(2+)</name>
        <dbReference type="ChEBI" id="CHEBI:29105"/>
    </cofactor>
    <cofactor evidence="6">
        <name>Mn(2+)</name>
        <dbReference type="ChEBI" id="CHEBI:29035"/>
    </cofactor>
    <cofactor evidence="6">
        <name>Fe(2+)</name>
        <dbReference type="ChEBI" id="CHEBI:29033"/>
    </cofactor>
    <text evidence="6">Binds 2 divalent metal cations per subunit. Has a high-affinity and a low affinity metal-binding site. The true nature of the physiological cofactor is under debate. The enzyme is active with cobalt, zinc, manganese or divalent iron ions. Most likely, methionine aminopeptidases function as mononuclear Fe(2+)-metalloproteases under physiological conditions, and the catalytically relevant metal-binding site has been assigned to the histidine-containing high-affinity site.</text>
</comment>
<evidence type="ECO:0000259" key="8">
    <source>
        <dbReference type="Pfam" id="PF00557"/>
    </source>
</evidence>
<keyword evidence="3 6" id="KW-0645">Protease</keyword>
<feature type="binding site" evidence="6">
    <location>
        <position position="175"/>
    </location>
    <ligand>
        <name>substrate</name>
    </ligand>
</feature>
<feature type="binding site" evidence="6">
    <location>
        <position position="202"/>
    </location>
    <ligand>
        <name>a divalent metal cation</name>
        <dbReference type="ChEBI" id="CHEBI:60240"/>
        <label>2</label>
        <note>catalytic</note>
    </ligand>
</feature>
<evidence type="ECO:0000256" key="6">
    <source>
        <dbReference type="HAMAP-Rule" id="MF_01974"/>
    </source>
</evidence>
<dbReference type="Proteomes" id="UP000563094">
    <property type="component" value="Unassembled WGS sequence"/>
</dbReference>
<evidence type="ECO:0000256" key="2">
    <source>
        <dbReference type="ARBA" id="ARBA00022438"/>
    </source>
</evidence>
<comment type="similarity">
    <text evidence="6">Belongs to the peptidase M24A family. Methionine aminopeptidase type 1 subfamily.</text>
</comment>
<gene>
    <name evidence="6" type="primary">map</name>
    <name evidence="9" type="ORF">FHS90_002697</name>
</gene>
<comment type="function">
    <text evidence="1 6">Removes the N-terminal methionine from nascent proteins. The N-terminal methionine is often cleaved when the second residue in the primary sequence is small and uncharged (Met-Ala-, Cys, Gly, Pro, Ser, Thr, or Val). Requires deformylation of the N(alpha)-formylated initiator methionine before it can be hydrolyzed.</text>
</comment>
<dbReference type="PANTHER" id="PTHR43330">
    <property type="entry name" value="METHIONINE AMINOPEPTIDASE"/>
    <property type="match status" value="1"/>
</dbReference>
<dbReference type="PRINTS" id="PR00599">
    <property type="entry name" value="MAPEPTIDASE"/>
</dbReference>
<reference evidence="9 10" key="1">
    <citation type="submission" date="2020-08" db="EMBL/GenBank/DDBJ databases">
        <title>Genomic Encyclopedia of Type Strains, Phase IV (KMG-IV): sequencing the most valuable type-strain genomes for metagenomic binning, comparative biology and taxonomic classification.</title>
        <authorList>
            <person name="Goeker M."/>
        </authorList>
    </citation>
    <scope>NUCLEOTIDE SEQUENCE [LARGE SCALE GENOMIC DNA]</scope>
    <source>
        <strain evidence="9 10">DSM 29854</strain>
    </source>
</reference>
<feature type="binding site" evidence="6">
    <location>
        <position position="105"/>
    </location>
    <ligand>
        <name>a divalent metal cation</name>
        <dbReference type="ChEBI" id="CHEBI:60240"/>
        <label>1</label>
    </ligand>
</feature>
<dbReference type="EMBL" id="JACJIQ010000010">
    <property type="protein sequence ID" value="MBA9077974.1"/>
    <property type="molecule type" value="Genomic_DNA"/>
</dbReference>
<keyword evidence="5 6" id="KW-0378">Hydrolase</keyword>
<proteinExistence type="inferred from homology"/>
<evidence type="ECO:0000313" key="10">
    <source>
        <dbReference type="Proteomes" id="UP000563094"/>
    </source>
</evidence>
<evidence type="ECO:0000256" key="7">
    <source>
        <dbReference type="RuleBase" id="RU003653"/>
    </source>
</evidence>
<evidence type="ECO:0000256" key="3">
    <source>
        <dbReference type="ARBA" id="ARBA00022670"/>
    </source>
</evidence>
<sequence length="253" mass="27809">MSIESAADLTGMKAISEVVALTLRQMREYAKPGITTKELDEYGFSILQQYKAKPAPKLMYNFPGYTCISLNQEVAHGIPSDQVVLREGDLVNIDVSAELNGFFADNGGSFVLGQDHRHLNPLVQASQAILRKAISQIKGGVRIAEVGRLIETEARKAGYKVIRNLVGHGVGRSLHEAPSEIPNYYDPSNRMRFKKNSVIAIETFISDKSTMAYEKGDGWTLLGNKGGYVAQHEHTVLITDSAPVILTEANLIY</sequence>
<organism evidence="9 10">
    <name type="scientific">Rufibacter quisquiliarum</name>
    <dbReference type="NCBI Taxonomy" id="1549639"/>
    <lineage>
        <taxon>Bacteria</taxon>
        <taxon>Pseudomonadati</taxon>
        <taxon>Bacteroidota</taxon>
        <taxon>Cytophagia</taxon>
        <taxon>Cytophagales</taxon>
        <taxon>Hymenobacteraceae</taxon>
        <taxon>Rufibacter</taxon>
    </lineage>
</organism>
<feature type="binding site" evidence="6">
    <location>
        <position position="168"/>
    </location>
    <ligand>
        <name>a divalent metal cation</name>
        <dbReference type="ChEBI" id="CHEBI:60240"/>
        <label>2</label>
        <note>catalytic</note>
    </ligand>
</feature>
<keyword evidence="4 6" id="KW-0479">Metal-binding</keyword>
<dbReference type="RefSeq" id="WP_182513344.1">
    <property type="nucleotide sequence ID" value="NZ_JACJIQ010000010.1"/>
</dbReference>
<dbReference type="GO" id="GO:0070006">
    <property type="term" value="F:metalloaminopeptidase activity"/>
    <property type="evidence" value="ECO:0007669"/>
    <property type="project" value="UniProtKB-UniRule"/>
</dbReference>
<feature type="binding site" evidence="6">
    <location>
        <position position="94"/>
    </location>
    <ligand>
        <name>a divalent metal cation</name>
        <dbReference type="ChEBI" id="CHEBI:60240"/>
        <label>1</label>
    </ligand>
</feature>